<dbReference type="EMBL" id="CACRYJ010000034">
    <property type="protein sequence ID" value="VZO37322.1"/>
    <property type="molecule type" value="Genomic_DNA"/>
</dbReference>
<reference evidence="8 9" key="1">
    <citation type="submission" date="2019-11" db="EMBL/GenBank/DDBJ databases">
        <authorList>
            <person name="Criscuolo A."/>
        </authorList>
    </citation>
    <scope>NUCLEOTIDE SEQUENCE [LARGE SCALE GENOMIC DNA]</scope>
    <source>
        <strain evidence="8">CIP111667</strain>
    </source>
</reference>
<comment type="subcellular location">
    <subcellularLocation>
        <location evidence="1">Cell membrane</location>
        <topology evidence="1">Multi-pass membrane protein</topology>
    </subcellularLocation>
</comment>
<feature type="transmembrane region" description="Helical" evidence="6">
    <location>
        <begin position="244"/>
        <end position="265"/>
    </location>
</feature>
<dbReference type="Pfam" id="PF00482">
    <property type="entry name" value="T2SSF"/>
    <property type="match status" value="1"/>
</dbReference>
<dbReference type="InterPro" id="IPR018076">
    <property type="entry name" value="T2SS_GspF_dom"/>
</dbReference>
<dbReference type="InterPro" id="IPR042094">
    <property type="entry name" value="T2SS_GspF_sf"/>
</dbReference>
<dbReference type="PANTHER" id="PTHR35007:SF3">
    <property type="entry name" value="POSSIBLE CONSERVED ALANINE RICH MEMBRANE PROTEIN"/>
    <property type="match status" value="1"/>
</dbReference>
<feature type="transmembrane region" description="Helical" evidence="6">
    <location>
        <begin position="6"/>
        <end position="24"/>
    </location>
</feature>
<evidence type="ECO:0000256" key="4">
    <source>
        <dbReference type="ARBA" id="ARBA00022989"/>
    </source>
</evidence>
<dbReference type="Gene3D" id="1.20.81.30">
    <property type="entry name" value="Type II secretion system (T2SS), domain F"/>
    <property type="match status" value="1"/>
</dbReference>
<evidence type="ECO:0000313" key="9">
    <source>
        <dbReference type="Proteomes" id="UP000419743"/>
    </source>
</evidence>
<feature type="transmembrane region" description="Helical" evidence="6">
    <location>
        <begin position="54"/>
        <end position="85"/>
    </location>
</feature>
<gene>
    <name evidence="8" type="ORF">HALOF300_02395</name>
</gene>
<dbReference type="RefSeq" id="WP_156741154.1">
    <property type="nucleotide sequence ID" value="NZ_CACRYJ010000034.1"/>
</dbReference>
<dbReference type="PANTHER" id="PTHR35007">
    <property type="entry name" value="INTEGRAL MEMBRANE PROTEIN-RELATED"/>
    <property type="match status" value="1"/>
</dbReference>
<evidence type="ECO:0000256" key="2">
    <source>
        <dbReference type="ARBA" id="ARBA00022475"/>
    </source>
</evidence>
<keyword evidence="5 6" id="KW-0472">Membrane</keyword>
<keyword evidence="3 6" id="KW-0812">Transmembrane</keyword>
<evidence type="ECO:0000256" key="1">
    <source>
        <dbReference type="ARBA" id="ARBA00004651"/>
    </source>
</evidence>
<evidence type="ECO:0000313" key="8">
    <source>
        <dbReference type="EMBL" id="VZO37322.1"/>
    </source>
</evidence>
<keyword evidence="4 6" id="KW-1133">Transmembrane helix</keyword>
<dbReference type="AlphaFoldDB" id="A0A7M4DJT7"/>
<accession>A0A7M4DJT7</accession>
<evidence type="ECO:0000256" key="3">
    <source>
        <dbReference type="ARBA" id="ARBA00022692"/>
    </source>
</evidence>
<protein>
    <submittedName>
        <fullName evidence="8">Bacterial type II secretion system protein F domain protein</fullName>
    </submittedName>
</protein>
<dbReference type="Proteomes" id="UP000419743">
    <property type="component" value="Unassembled WGS sequence"/>
</dbReference>
<proteinExistence type="predicted"/>
<comment type="caution">
    <text evidence="8">The sequence shown here is derived from an EMBL/GenBank/DDBJ whole genome shotgun (WGS) entry which is preliminary data.</text>
</comment>
<keyword evidence="2" id="KW-1003">Cell membrane</keyword>
<feature type="transmembrane region" description="Helical" evidence="6">
    <location>
        <begin position="216"/>
        <end position="238"/>
    </location>
</feature>
<keyword evidence="9" id="KW-1185">Reference proteome</keyword>
<evidence type="ECO:0000259" key="7">
    <source>
        <dbReference type="Pfam" id="PF00482"/>
    </source>
</evidence>
<name>A0A7M4DJT7_9MICO</name>
<organism evidence="8 9">
    <name type="scientific">Occultella aeris</name>
    <dbReference type="NCBI Taxonomy" id="2761496"/>
    <lineage>
        <taxon>Bacteria</taxon>
        <taxon>Bacillati</taxon>
        <taxon>Actinomycetota</taxon>
        <taxon>Actinomycetes</taxon>
        <taxon>Micrococcales</taxon>
        <taxon>Ruaniaceae</taxon>
        <taxon>Occultella</taxon>
    </lineage>
</organism>
<evidence type="ECO:0000256" key="6">
    <source>
        <dbReference type="SAM" id="Phobius"/>
    </source>
</evidence>
<sequence>MTEMVGALLGLLVAGGLVLLVVGLRPRHDQEPREAVRVPWTSRLWRSRARFRDAMVGAVVGVVLAAVSGLPVLVIVCAALGVTGPPLFRQPTSVRVLARQEAVETWVRALTGMLTGGVGIEVAIRTSLPSTPAAIRPEVTRLVARLQSQQPLDASLRRWADETDDRICDLVAGVLIMGAETQHGGLSRALADLSTSVAEENRMMRRIEADRAGTRTVARIVAGISVVMFALVMAGPFGDAYRDLLGQLLLVVFGLAYAAMLRWMTVLSRLPPRPRFLTDPAHVVGSAHP</sequence>
<dbReference type="GO" id="GO:0005886">
    <property type="term" value="C:plasma membrane"/>
    <property type="evidence" value="ECO:0007669"/>
    <property type="project" value="UniProtKB-SubCell"/>
</dbReference>
<evidence type="ECO:0000256" key="5">
    <source>
        <dbReference type="ARBA" id="ARBA00023136"/>
    </source>
</evidence>
<feature type="domain" description="Type II secretion system protein GspF" evidence="7">
    <location>
        <begin position="106"/>
        <end position="233"/>
    </location>
</feature>